<protein>
    <submittedName>
        <fullName evidence="2">Uncharacterized protein</fullName>
    </submittedName>
</protein>
<dbReference type="AlphaFoldDB" id="A0A1S6J1W9"/>
<accession>A0A1S6J1W9</accession>
<proteinExistence type="predicted"/>
<keyword evidence="1" id="KW-0812">Transmembrane</keyword>
<evidence type="ECO:0000313" key="2">
    <source>
        <dbReference type="EMBL" id="AQS65743.1"/>
    </source>
</evidence>
<sequence>MGTALVWLRRRCPGNVKDVMIGILVALAMLAIFIAVFWTMAASSEADRDDCQSEADKYGNRATCIVVVR</sequence>
<reference evidence="2 3" key="1">
    <citation type="submission" date="2017-02" db="EMBL/GenBank/DDBJ databases">
        <title>Streptomyces pactum ACT12 Genome sequencing and assembly.</title>
        <authorList>
            <person name="Xue Q."/>
            <person name="Yan X."/>
            <person name="Jia L."/>
            <person name="Yan H."/>
        </authorList>
    </citation>
    <scope>NUCLEOTIDE SEQUENCE [LARGE SCALE GENOMIC DNA]</scope>
    <source>
        <strain evidence="2 3">ACT12</strain>
    </source>
</reference>
<evidence type="ECO:0000256" key="1">
    <source>
        <dbReference type="SAM" id="Phobius"/>
    </source>
</evidence>
<dbReference type="KEGG" id="spac:B1H29_01210"/>
<name>A0A1S6J1W9_9ACTN</name>
<feature type="transmembrane region" description="Helical" evidence="1">
    <location>
        <begin position="20"/>
        <end position="38"/>
    </location>
</feature>
<keyword evidence="3" id="KW-1185">Reference proteome</keyword>
<dbReference type="EMBL" id="CP019724">
    <property type="protein sequence ID" value="AQS65743.1"/>
    <property type="molecule type" value="Genomic_DNA"/>
</dbReference>
<evidence type="ECO:0000313" key="3">
    <source>
        <dbReference type="Proteomes" id="UP000189443"/>
    </source>
</evidence>
<dbReference type="Proteomes" id="UP000189443">
    <property type="component" value="Chromosome"/>
</dbReference>
<keyword evidence="1" id="KW-1133">Transmembrane helix</keyword>
<gene>
    <name evidence="2" type="ORF">B1H29_01210</name>
</gene>
<keyword evidence="1" id="KW-0472">Membrane</keyword>
<organism evidence="2 3">
    <name type="scientific">Streptomyces pactum</name>
    <dbReference type="NCBI Taxonomy" id="68249"/>
    <lineage>
        <taxon>Bacteria</taxon>
        <taxon>Bacillati</taxon>
        <taxon>Actinomycetota</taxon>
        <taxon>Actinomycetes</taxon>
        <taxon>Kitasatosporales</taxon>
        <taxon>Streptomycetaceae</taxon>
        <taxon>Streptomyces</taxon>
    </lineage>
</organism>